<comment type="caution">
    <text evidence="12">The sequence shown here is derived from an EMBL/GenBank/DDBJ whole genome shotgun (WGS) entry which is preliminary data.</text>
</comment>
<dbReference type="Pfam" id="PF06119">
    <property type="entry name" value="NIDO"/>
    <property type="match status" value="1"/>
</dbReference>
<feature type="domain" description="AMOP" evidence="8">
    <location>
        <begin position="414"/>
        <end position="567"/>
    </location>
</feature>
<dbReference type="InterPro" id="IPR000436">
    <property type="entry name" value="Sushi_SCR_CCP_dom"/>
</dbReference>
<dbReference type="InterPro" id="IPR056619">
    <property type="entry name" value="C8-3_MUC4"/>
</dbReference>
<dbReference type="Pfam" id="PF03782">
    <property type="entry name" value="AMOP"/>
    <property type="match status" value="1"/>
</dbReference>
<dbReference type="InterPro" id="IPR051495">
    <property type="entry name" value="Epithelial_Barrier/Signaling"/>
</dbReference>
<dbReference type="PROSITE" id="PS51233">
    <property type="entry name" value="VWFD"/>
    <property type="match status" value="1"/>
</dbReference>
<dbReference type="Pfam" id="PF00084">
    <property type="entry name" value="Sushi"/>
    <property type="match status" value="1"/>
</dbReference>
<protein>
    <recommendedName>
        <fullName evidence="14">Sushi domain-containing protein 2-like</fullName>
    </recommendedName>
</protein>
<keyword evidence="13" id="KW-1185">Reference proteome</keyword>
<dbReference type="GO" id="GO:0016020">
    <property type="term" value="C:membrane"/>
    <property type="evidence" value="ECO:0007669"/>
    <property type="project" value="UniProtKB-SubCell"/>
</dbReference>
<evidence type="ECO:0000259" key="11">
    <source>
        <dbReference type="PROSITE" id="PS51233"/>
    </source>
</evidence>
<dbReference type="Gene3D" id="2.10.70.10">
    <property type="entry name" value="Complement Module, domain 1"/>
    <property type="match status" value="1"/>
</dbReference>
<feature type="transmembrane region" description="Helical" evidence="7">
    <location>
        <begin position="931"/>
        <end position="956"/>
    </location>
</feature>
<feature type="disulfide bond" evidence="6">
    <location>
        <begin position="889"/>
        <end position="916"/>
    </location>
</feature>
<gene>
    <name evidence="12" type="ORF">BaRGS_00034663</name>
</gene>
<evidence type="ECO:0008006" key="14">
    <source>
        <dbReference type="Google" id="ProtNLM"/>
    </source>
</evidence>
<evidence type="ECO:0000256" key="1">
    <source>
        <dbReference type="ARBA" id="ARBA00004370"/>
    </source>
</evidence>
<proteinExistence type="predicted"/>
<dbReference type="InterPro" id="IPR001846">
    <property type="entry name" value="VWF_type-D"/>
</dbReference>
<evidence type="ECO:0000313" key="13">
    <source>
        <dbReference type="Proteomes" id="UP001519460"/>
    </source>
</evidence>
<dbReference type="Pfam" id="PF23263">
    <property type="entry name" value="C8-3_MUC4"/>
    <property type="match status" value="1"/>
</dbReference>
<accession>A0ABD0JGR1</accession>
<dbReference type="Pfam" id="PF00094">
    <property type="entry name" value="VWD"/>
    <property type="match status" value="1"/>
</dbReference>
<keyword evidence="2 7" id="KW-0812">Transmembrane</keyword>
<dbReference type="InterPro" id="IPR013783">
    <property type="entry name" value="Ig-like_fold"/>
</dbReference>
<dbReference type="SMART" id="SM00539">
    <property type="entry name" value="NIDO"/>
    <property type="match status" value="1"/>
</dbReference>
<dbReference type="SMART" id="SM00723">
    <property type="entry name" value="AMOP"/>
    <property type="match status" value="1"/>
</dbReference>
<dbReference type="InterPro" id="IPR005533">
    <property type="entry name" value="AMOP_dom"/>
</dbReference>
<dbReference type="SMART" id="SM00216">
    <property type="entry name" value="VWD"/>
    <property type="match status" value="1"/>
</dbReference>
<dbReference type="InterPro" id="IPR035976">
    <property type="entry name" value="Sushi/SCR/CCP_sf"/>
</dbReference>
<name>A0ABD0JGR1_9CAEN</name>
<comment type="subcellular location">
    <subcellularLocation>
        <location evidence="1">Membrane</location>
    </subcellularLocation>
</comment>
<keyword evidence="4 7" id="KW-0472">Membrane</keyword>
<dbReference type="Proteomes" id="UP001519460">
    <property type="component" value="Unassembled WGS sequence"/>
</dbReference>
<dbReference type="SUPFAM" id="SSF57535">
    <property type="entry name" value="Complement control module/SCR domain"/>
    <property type="match status" value="1"/>
</dbReference>
<dbReference type="SMART" id="SM00032">
    <property type="entry name" value="CCP"/>
    <property type="match status" value="1"/>
</dbReference>
<comment type="caution">
    <text evidence="6">Lacks conserved residue(s) required for the propagation of feature annotation.</text>
</comment>
<evidence type="ECO:0000256" key="4">
    <source>
        <dbReference type="ARBA" id="ARBA00023136"/>
    </source>
</evidence>
<evidence type="ECO:0000256" key="7">
    <source>
        <dbReference type="SAM" id="Phobius"/>
    </source>
</evidence>
<evidence type="ECO:0000256" key="2">
    <source>
        <dbReference type="ARBA" id="ARBA00022692"/>
    </source>
</evidence>
<dbReference type="CDD" id="cd00033">
    <property type="entry name" value="CCP"/>
    <property type="match status" value="1"/>
</dbReference>
<sequence length="1033" mass="114130">MVTQRDKPSSVVNPLVDDIKVNNNGVISFVQELRTYRPSDFPLKDPTPIVAPYWADVDVDKVGGVVWYRETNDSDILAQANQDVHSYSTAYRKFRARWAFVATWDNVGFYGATNEGKNRCVLVSDGTQSFVIINYHKIEWTTGSNSHGTPETGLGGNPAQAGFNAGDGVNYYEIDGARTAAVINLTRTSNVCKPGRWIFRVDSPSIQSNSGQLYMSPSSGSMLGGYEVNITGPCFEASSSVRGYIKEANTTFSCSGGTSDGLRTVQCVMPTVFMVGPVTVTVFVDDREMNYTGEFTLVNAAQTGAAVRRHSPTRWTVGQEDLRVSWKRSLFPDDSTVEVEVMVFRMEGGIPKLEALVGTVIEATNTDQKVQITLPESLPVDISLAVVRVKVSYTLINGSYLSHWSDVFPVRWSNPAESDNWCSGWLSQEQSRSPLQEQAACPCTRYQAESDTGRWQKDPMCSADSMATFNCVFRGDPSTLKECLVPNYNGDQTVNQLCCYGKNDELLDIREGGGGSTLQRYHYRSRGSDVIPWFTYLREDVLPYLQCCEYSSSARQKELCGSYQQLRQPVSCQGYNPPAAAQAAGDPHLVTPDGVNYTFNGEGDFVLLQDHADPESARVKVHVHASRAIDTEGVLQNATVFTAVAMAVQNETAVVEIKKHPDEVAIVLVDKEEPDVTSWPHEVTGMTIYRNEMGNGTVEFTVVMETVGISILVSATPDLLNVMVLVGSSELKGNLTGLLGNYNGEKEDDFVARDGSQIPINANMSTVHYQFGMTWLLGSNETLLSNTDEPLETTANQSRYVPEFFDELPQDNLRNDTSDVCGDNLQCIFDYQLTNNKAIAESTKKFNDRFQAVVNEIAPVVRCPYVENIANGTRQVDGYAVGSVVYFSCHENFETNGSTKLTCRQDGTWSGRTPDCVEKTPIQETRRNLEVIFAVAGGVGGVVVVVLMLVLVKFAITKCVRRKHFAPDDASVCDTEGAETFELPVFFPPSDIPNPPFQNDRFLQSLSQLKAEGGKFRIPRPRFVDPNIYTEYF</sequence>
<evidence type="ECO:0000259" key="10">
    <source>
        <dbReference type="PROSITE" id="PS51220"/>
    </source>
</evidence>
<dbReference type="AlphaFoldDB" id="A0ABD0JGR1"/>
<feature type="domain" description="NIDO" evidence="10">
    <location>
        <begin position="52"/>
        <end position="204"/>
    </location>
</feature>
<organism evidence="12 13">
    <name type="scientific">Batillaria attramentaria</name>
    <dbReference type="NCBI Taxonomy" id="370345"/>
    <lineage>
        <taxon>Eukaryota</taxon>
        <taxon>Metazoa</taxon>
        <taxon>Spiralia</taxon>
        <taxon>Lophotrochozoa</taxon>
        <taxon>Mollusca</taxon>
        <taxon>Gastropoda</taxon>
        <taxon>Caenogastropoda</taxon>
        <taxon>Sorbeoconcha</taxon>
        <taxon>Cerithioidea</taxon>
        <taxon>Batillariidae</taxon>
        <taxon>Batillaria</taxon>
    </lineage>
</organism>
<evidence type="ECO:0000313" key="12">
    <source>
        <dbReference type="EMBL" id="KAK7474057.1"/>
    </source>
</evidence>
<evidence type="ECO:0000256" key="6">
    <source>
        <dbReference type="PROSITE-ProRule" id="PRU00302"/>
    </source>
</evidence>
<feature type="domain" description="VWFD" evidence="11">
    <location>
        <begin position="579"/>
        <end position="783"/>
    </location>
</feature>
<keyword evidence="6" id="KW-0768">Sushi</keyword>
<dbReference type="SUPFAM" id="SSF81296">
    <property type="entry name" value="E set domains"/>
    <property type="match status" value="1"/>
</dbReference>
<dbReference type="PROSITE" id="PS50923">
    <property type="entry name" value="SUSHI"/>
    <property type="match status" value="1"/>
</dbReference>
<keyword evidence="5 6" id="KW-1015">Disulfide bond</keyword>
<dbReference type="PANTHER" id="PTHR13802:SF59">
    <property type="entry name" value="SUSHI DOMAIN-CONTAINING PROTEIN 2"/>
    <property type="match status" value="1"/>
</dbReference>
<dbReference type="PANTHER" id="PTHR13802">
    <property type="entry name" value="MUCIN 4-RELATED"/>
    <property type="match status" value="1"/>
</dbReference>
<dbReference type="Gene3D" id="2.60.40.10">
    <property type="entry name" value="Immunoglobulins"/>
    <property type="match status" value="1"/>
</dbReference>
<feature type="domain" description="Sushi" evidence="9">
    <location>
        <begin position="861"/>
        <end position="918"/>
    </location>
</feature>
<evidence type="ECO:0000256" key="5">
    <source>
        <dbReference type="ARBA" id="ARBA00023157"/>
    </source>
</evidence>
<keyword evidence="3 7" id="KW-1133">Transmembrane helix</keyword>
<dbReference type="Pfam" id="PF01833">
    <property type="entry name" value="TIG"/>
    <property type="match status" value="1"/>
</dbReference>
<dbReference type="PROSITE" id="PS51220">
    <property type="entry name" value="NIDO"/>
    <property type="match status" value="1"/>
</dbReference>
<dbReference type="InterPro" id="IPR014756">
    <property type="entry name" value="Ig_E-set"/>
</dbReference>
<dbReference type="EMBL" id="JACVVK020000448">
    <property type="protein sequence ID" value="KAK7474057.1"/>
    <property type="molecule type" value="Genomic_DNA"/>
</dbReference>
<evidence type="ECO:0000259" key="8">
    <source>
        <dbReference type="PROSITE" id="PS50856"/>
    </source>
</evidence>
<dbReference type="PROSITE" id="PS50856">
    <property type="entry name" value="AMOP"/>
    <property type="match status" value="1"/>
</dbReference>
<reference evidence="12 13" key="1">
    <citation type="journal article" date="2023" name="Sci. Data">
        <title>Genome assembly of the Korean intertidal mud-creeper Batillaria attramentaria.</title>
        <authorList>
            <person name="Patra A.K."/>
            <person name="Ho P.T."/>
            <person name="Jun S."/>
            <person name="Lee S.J."/>
            <person name="Kim Y."/>
            <person name="Won Y.J."/>
        </authorList>
    </citation>
    <scope>NUCLEOTIDE SEQUENCE [LARGE SCALE GENOMIC DNA]</scope>
    <source>
        <strain evidence="12">Wonlab-2016</strain>
    </source>
</reference>
<dbReference type="InterPro" id="IPR002909">
    <property type="entry name" value="IPT_dom"/>
</dbReference>
<evidence type="ECO:0000259" key="9">
    <source>
        <dbReference type="PROSITE" id="PS50923"/>
    </source>
</evidence>
<evidence type="ECO:0000256" key="3">
    <source>
        <dbReference type="ARBA" id="ARBA00022989"/>
    </source>
</evidence>
<dbReference type="InterPro" id="IPR003886">
    <property type="entry name" value="NIDO_dom"/>
</dbReference>